<dbReference type="GO" id="GO:0031418">
    <property type="term" value="F:L-ascorbic acid binding"/>
    <property type="evidence" value="ECO:0007669"/>
    <property type="project" value="UniProtKB-KW"/>
</dbReference>
<organism evidence="7 8">
    <name type="scientific">Cannabis sativa</name>
    <name type="common">Hemp</name>
    <name type="synonym">Marijuana</name>
    <dbReference type="NCBI Taxonomy" id="3483"/>
    <lineage>
        <taxon>Eukaryota</taxon>
        <taxon>Viridiplantae</taxon>
        <taxon>Streptophyta</taxon>
        <taxon>Embryophyta</taxon>
        <taxon>Tracheophyta</taxon>
        <taxon>Spermatophyta</taxon>
        <taxon>Magnoliopsida</taxon>
        <taxon>eudicotyledons</taxon>
        <taxon>Gunneridae</taxon>
        <taxon>Pentapetalae</taxon>
        <taxon>rosids</taxon>
        <taxon>fabids</taxon>
        <taxon>Rosales</taxon>
        <taxon>Cannabaceae</taxon>
        <taxon>Cannabis</taxon>
    </lineage>
</organism>
<accession>A0A7J6EPB6</accession>
<sequence length="715" mass="81426">MEFKSCSLIVPSVLEMTKDPNMVTVPSRYIQLEQDQLDEANIDLSSSSDDFPVINFQNLSLPMSHHNSQLYESELTKLDLACKNWGFFQLVNHGVSNSVVEKMKEEVKKLFELPIEEREKLWQRPGEVEGFGHTFVFNDQQKVNWKDDLFLFTLPHALRNPNLFPNLPSSLREILEIYSSDLAKLAKSIISQMEKVLGIENKEILRLVEFDGMQSINMINYPPCPQPEKVIGVKPHSDTVILTILLQANQVEGLQVRKDGKWVLVKPLPNAFIVNILTNGLYPSIEHRVVVNPKEERLSIATFLNPNLKYDIGPVSSLITPQNPPKYKTVTNKEYVKGTFSSEPDGKAYLDIMKFCSVIVPSVLEMTKDPNMVTVPSRYIQLEQDQDQANVDLNSSSDDFPVINFQNLSLPISHHNSQLYQSELTKLHLACKNWGFFQLVNHSVSNSVVEKMKEEVKKLFELPIEEREKLWQRPGEVEGFGHTFVFNDEQKVNWKDDLFLFILPHALRNPNLFPKLPSSLREILEIYSLELAKLAKSIISQMEKVLGLENKEISKLVEDGMQSINMINYPPCPQPEKVIGVKPHSDTAILTILLQANQVEGLQVKKDDKWVLVKPLPNAFIVNVGDIIEILTNGLYPSIEHRVVVNPKQERLSIATFLNPNLEFDIGPVSSLITQQNPPKYKTVTSKEYIKGVFSNEPDGKAYVDIMKLFRSAEI</sequence>
<dbReference type="SUPFAM" id="SSF51197">
    <property type="entry name" value="Clavaminate synthase-like"/>
    <property type="match status" value="2"/>
</dbReference>
<keyword evidence="5" id="KW-0408">Iron</keyword>
<feature type="domain" description="Fe2OG dioxygenase" evidence="6">
    <location>
        <begin position="209"/>
        <end position="306"/>
    </location>
</feature>
<feature type="domain" description="Fe2OG dioxygenase" evidence="6">
    <location>
        <begin position="557"/>
        <end position="660"/>
    </location>
</feature>
<feature type="non-terminal residue" evidence="7">
    <location>
        <position position="715"/>
    </location>
</feature>
<evidence type="ECO:0000256" key="4">
    <source>
        <dbReference type="ARBA" id="ARBA00023002"/>
    </source>
</evidence>
<protein>
    <recommendedName>
        <fullName evidence="6">Fe2OG dioxygenase domain-containing protein</fullName>
    </recommendedName>
</protein>
<name>A0A7J6EPB6_CANSA</name>
<keyword evidence="2" id="KW-0479">Metal-binding</keyword>
<dbReference type="Proteomes" id="UP000525078">
    <property type="component" value="Unassembled WGS sequence"/>
</dbReference>
<dbReference type="GO" id="GO:0016491">
    <property type="term" value="F:oxidoreductase activity"/>
    <property type="evidence" value="ECO:0007669"/>
    <property type="project" value="UniProtKB-KW"/>
</dbReference>
<evidence type="ECO:0000313" key="7">
    <source>
        <dbReference type="EMBL" id="KAF4359559.1"/>
    </source>
</evidence>
<dbReference type="Gene3D" id="2.60.120.330">
    <property type="entry name" value="B-lactam Antibiotic, Isopenicillin N Synthase, Chain"/>
    <property type="match status" value="2"/>
</dbReference>
<dbReference type="FunFam" id="2.60.120.330:FF:000001">
    <property type="entry name" value="Protein SRG1"/>
    <property type="match status" value="2"/>
</dbReference>
<dbReference type="GO" id="GO:0046872">
    <property type="term" value="F:metal ion binding"/>
    <property type="evidence" value="ECO:0007669"/>
    <property type="project" value="UniProtKB-KW"/>
</dbReference>
<dbReference type="Pfam" id="PF03171">
    <property type="entry name" value="2OG-FeII_Oxy"/>
    <property type="match status" value="2"/>
</dbReference>
<dbReference type="EMBL" id="JAATIP010000214">
    <property type="protein sequence ID" value="KAF4359559.1"/>
    <property type="molecule type" value="Genomic_DNA"/>
</dbReference>
<dbReference type="InterPro" id="IPR044861">
    <property type="entry name" value="IPNS-like_FE2OG_OXY"/>
</dbReference>
<comment type="caution">
    <text evidence="7">The sequence shown here is derived from an EMBL/GenBank/DDBJ whole genome shotgun (WGS) entry which is preliminary data.</text>
</comment>
<dbReference type="InterPro" id="IPR027443">
    <property type="entry name" value="IPNS-like_sf"/>
</dbReference>
<proteinExistence type="inferred from homology"/>
<dbReference type="AlphaFoldDB" id="A0A7J6EPB6"/>
<evidence type="ECO:0000256" key="1">
    <source>
        <dbReference type="ARBA" id="ARBA00008056"/>
    </source>
</evidence>
<evidence type="ECO:0000256" key="2">
    <source>
        <dbReference type="ARBA" id="ARBA00022723"/>
    </source>
</evidence>
<keyword evidence="3" id="KW-0847">Vitamin C</keyword>
<keyword evidence="4" id="KW-0560">Oxidoreductase</keyword>
<evidence type="ECO:0000313" key="8">
    <source>
        <dbReference type="Proteomes" id="UP000525078"/>
    </source>
</evidence>
<evidence type="ECO:0000259" key="6">
    <source>
        <dbReference type="PROSITE" id="PS51471"/>
    </source>
</evidence>
<reference evidence="7 8" key="1">
    <citation type="journal article" date="2020" name="bioRxiv">
        <title>Sequence and annotation of 42 cannabis genomes reveals extensive copy number variation in cannabinoid synthesis and pathogen resistance genes.</title>
        <authorList>
            <person name="Mckernan K.J."/>
            <person name="Helbert Y."/>
            <person name="Kane L.T."/>
            <person name="Ebling H."/>
            <person name="Zhang L."/>
            <person name="Liu B."/>
            <person name="Eaton Z."/>
            <person name="Mclaughlin S."/>
            <person name="Kingan S."/>
            <person name="Baybayan P."/>
            <person name="Concepcion G."/>
            <person name="Jordan M."/>
            <person name="Riva A."/>
            <person name="Barbazuk W."/>
            <person name="Harkins T."/>
        </authorList>
    </citation>
    <scope>NUCLEOTIDE SEQUENCE [LARGE SCALE GENOMIC DNA]</scope>
    <source>
        <strain evidence="8">cv. Jamaican Lion 4</strain>
        <tissue evidence="7">Leaf</tissue>
    </source>
</reference>
<evidence type="ECO:0000256" key="5">
    <source>
        <dbReference type="ARBA" id="ARBA00023004"/>
    </source>
</evidence>
<dbReference type="Pfam" id="PF14226">
    <property type="entry name" value="DIOX_N"/>
    <property type="match status" value="2"/>
</dbReference>
<evidence type="ECO:0000256" key="3">
    <source>
        <dbReference type="ARBA" id="ARBA00022896"/>
    </source>
</evidence>
<comment type="similarity">
    <text evidence="1">Belongs to the iron/ascorbate-dependent oxidoreductase family.</text>
</comment>
<dbReference type="InterPro" id="IPR050295">
    <property type="entry name" value="Plant_2OG-oxidoreductases"/>
</dbReference>
<dbReference type="InterPro" id="IPR026992">
    <property type="entry name" value="DIOX_N"/>
</dbReference>
<dbReference type="PANTHER" id="PTHR47991">
    <property type="entry name" value="OXOGLUTARATE/IRON-DEPENDENT DIOXYGENASE"/>
    <property type="match status" value="1"/>
</dbReference>
<gene>
    <name evidence="7" type="ORF">F8388_003562</name>
</gene>
<dbReference type="PROSITE" id="PS51471">
    <property type="entry name" value="FE2OG_OXY"/>
    <property type="match status" value="2"/>
</dbReference>
<dbReference type="InterPro" id="IPR005123">
    <property type="entry name" value="Oxoglu/Fe-dep_dioxygenase_dom"/>
</dbReference>